<name>A0AA95NAJ8_9BURK</name>
<dbReference type="KEGG" id="pais:PFX98_16530"/>
<dbReference type="InterPro" id="IPR018931">
    <property type="entry name" value="DUF2520"/>
</dbReference>
<keyword evidence="4" id="KW-1185">Reference proteome</keyword>
<dbReference type="RefSeq" id="WP_285231583.1">
    <property type="nucleotide sequence ID" value="NZ_CP116346.1"/>
</dbReference>
<dbReference type="Pfam" id="PF10728">
    <property type="entry name" value="DUF2520"/>
    <property type="match status" value="1"/>
</dbReference>
<proteinExistence type="predicted"/>
<evidence type="ECO:0000259" key="1">
    <source>
        <dbReference type="Pfam" id="PF10727"/>
    </source>
</evidence>
<accession>A0AA95NAJ8</accession>
<sequence>MQHRPGIAFIGAGRLAQSLAPALAAAGWPVLAVGSRRNESALALAARLPDCQALPMAQAVATAELVFITTPDDAIAGTVAALPWRRGQMVLHCSGATALDALDAARAAGALVGGFHPLQIFSDPETARALLAGTSVAIEAEAGLQALLHRLAHDIGMKPFALPPGSRAAYHAAANLAASFLLSMLDEACQVWAAAGLPAEQALEALLPLSRGTLAAAQQRGLAGALSGPISRGDAAVVAGHLQALQAMGPAHAAFYRELSRRQLLLAAQAGRLSAAQQAALARLIDD</sequence>
<feature type="domain" description="DUF2520" evidence="2">
    <location>
        <begin position="136"/>
        <end position="262"/>
    </location>
</feature>
<dbReference type="AlphaFoldDB" id="A0AA95NAJ8"/>
<gene>
    <name evidence="3" type="ORF">PFX98_16530</name>
</gene>
<dbReference type="Gene3D" id="1.10.1040.20">
    <property type="entry name" value="ProC-like, C-terminal domain"/>
    <property type="match status" value="1"/>
</dbReference>
<dbReference type="PANTHER" id="PTHR40459">
    <property type="entry name" value="CONSERVED HYPOTHETICAL ALANINE AND LEUCINE RICH PROTEIN"/>
    <property type="match status" value="1"/>
</dbReference>
<dbReference type="InterPro" id="IPR036291">
    <property type="entry name" value="NAD(P)-bd_dom_sf"/>
</dbReference>
<dbReference type="InterPro" id="IPR019665">
    <property type="entry name" value="OxRdtase/DH_put_Rossmann_dom"/>
</dbReference>
<organism evidence="3 4">
    <name type="scientific">Paucibacter sediminis</name>
    <dbReference type="NCBI Taxonomy" id="3019553"/>
    <lineage>
        <taxon>Bacteria</taxon>
        <taxon>Pseudomonadati</taxon>
        <taxon>Pseudomonadota</taxon>
        <taxon>Betaproteobacteria</taxon>
        <taxon>Burkholderiales</taxon>
        <taxon>Sphaerotilaceae</taxon>
        <taxon>Roseateles</taxon>
    </lineage>
</organism>
<dbReference type="InterPro" id="IPR037108">
    <property type="entry name" value="TM1727-like_C_sf"/>
</dbReference>
<dbReference type="EMBL" id="CP116346">
    <property type="protein sequence ID" value="WIT10510.1"/>
    <property type="molecule type" value="Genomic_DNA"/>
</dbReference>
<reference evidence="3" key="1">
    <citation type="submission" date="2023-01" db="EMBL/GenBank/DDBJ databases">
        <title>Whole genome sequence of Paucibacter sp. S2-9 isolated from pond sediment.</title>
        <authorList>
            <person name="Jung J.Y."/>
        </authorList>
    </citation>
    <scope>NUCLEOTIDE SEQUENCE</scope>
    <source>
        <strain evidence="3">S2-9</strain>
    </source>
</reference>
<dbReference type="PANTHER" id="PTHR40459:SF1">
    <property type="entry name" value="CONSERVED HYPOTHETICAL ALANINE AND LEUCINE RICH PROTEIN"/>
    <property type="match status" value="1"/>
</dbReference>
<dbReference type="SUPFAM" id="SSF48179">
    <property type="entry name" value="6-phosphogluconate dehydrogenase C-terminal domain-like"/>
    <property type="match status" value="1"/>
</dbReference>
<dbReference type="SUPFAM" id="SSF51735">
    <property type="entry name" value="NAD(P)-binding Rossmann-fold domains"/>
    <property type="match status" value="1"/>
</dbReference>
<feature type="domain" description="Putative oxidoreductase/dehydrogenase Rossmann-like" evidence="1">
    <location>
        <begin position="4"/>
        <end position="117"/>
    </location>
</feature>
<evidence type="ECO:0000313" key="4">
    <source>
        <dbReference type="Proteomes" id="UP001177769"/>
    </source>
</evidence>
<evidence type="ECO:0000313" key="3">
    <source>
        <dbReference type="EMBL" id="WIT10510.1"/>
    </source>
</evidence>
<dbReference type="Gene3D" id="3.40.50.720">
    <property type="entry name" value="NAD(P)-binding Rossmann-like Domain"/>
    <property type="match status" value="1"/>
</dbReference>
<dbReference type="Pfam" id="PF10727">
    <property type="entry name" value="Rossmann-like"/>
    <property type="match status" value="1"/>
</dbReference>
<protein>
    <submittedName>
        <fullName evidence="3">DUF2520 domain-containing protein</fullName>
    </submittedName>
</protein>
<dbReference type="Proteomes" id="UP001177769">
    <property type="component" value="Chromosome"/>
</dbReference>
<dbReference type="InterPro" id="IPR008927">
    <property type="entry name" value="6-PGluconate_DH-like_C_sf"/>
</dbReference>
<evidence type="ECO:0000259" key="2">
    <source>
        <dbReference type="Pfam" id="PF10728"/>
    </source>
</evidence>